<reference evidence="1 2" key="1">
    <citation type="journal article" date="2021" name="Elife">
        <title>Chloroplast acquisition without the gene transfer in kleptoplastic sea slugs, Plakobranchus ocellatus.</title>
        <authorList>
            <person name="Maeda T."/>
            <person name="Takahashi S."/>
            <person name="Yoshida T."/>
            <person name="Shimamura S."/>
            <person name="Takaki Y."/>
            <person name="Nagai Y."/>
            <person name="Toyoda A."/>
            <person name="Suzuki Y."/>
            <person name="Arimoto A."/>
            <person name="Ishii H."/>
            <person name="Satoh N."/>
            <person name="Nishiyama T."/>
            <person name="Hasebe M."/>
            <person name="Maruyama T."/>
            <person name="Minagawa J."/>
            <person name="Obokata J."/>
            <person name="Shigenobu S."/>
        </authorList>
    </citation>
    <scope>NUCLEOTIDE SEQUENCE [LARGE SCALE GENOMIC DNA]</scope>
</reference>
<comment type="caution">
    <text evidence="1">The sequence shown here is derived from an EMBL/GenBank/DDBJ whole genome shotgun (WGS) entry which is preliminary data.</text>
</comment>
<dbReference type="Proteomes" id="UP000762676">
    <property type="component" value="Unassembled WGS sequence"/>
</dbReference>
<gene>
    <name evidence="1" type="ORF">ElyMa_004662100</name>
</gene>
<name>A0AAV4I457_9GAST</name>
<evidence type="ECO:0000313" key="1">
    <source>
        <dbReference type="EMBL" id="GFS04660.1"/>
    </source>
</evidence>
<sequence>MGGRAGHSYIEHYECKGVFDGRFQEVSLRNFTIILDFAAEHSSAVDKVLKTCLVKMVEVARRQLAEFLDEDKYAGELYGDLRKELENRPNTLIWLESMHLVISTMTWLPAGIPLCLTGVQNTCGREIRR</sequence>
<protein>
    <submittedName>
        <fullName evidence="1">Uncharacterized protein</fullName>
    </submittedName>
</protein>
<accession>A0AAV4I457</accession>
<dbReference type="AlphaFoldDB" id="A0AAV4I457"/>
<evidence type="ECO:0000313" key="2">
    <source>
        <dbReference type="Proteomes" id="UP000762676"/>
    </source>
</evidence>
<proteinExistence type="predicted"/>
<keyword evidence="2" id="KW-1185">Reference proteome</keyword>
<dbReference type="EMBL" id="BMAT01009349">
    <property type="protein sequence ID" value="GFS04660.1"/>
    <property type="molecule type" value="Genomic_DNA"/>
</dbReference>
<organism evidence="1 2">
    <name type="scientific">Elysia marginata</name>
    <dbReference type="NCBI Taxonomy" id="1093978"/>
    <lineage>
        <taxon>Eukaryota</taxon>
        <taxon>Metazoa</taxon>
        <taxon>Spiralia</taxon>
        <taxon>Lophotrochozoa</taxon>
        <taxon>Mollusca</taxon>
        <taxon>Gastropoda</taxon>
        <taxon>Heterobranchia</taxon>
        <taxon>Euthyneura</taxon>
        <taxon>Panpulmonata</taxon>
        <taxon>Sacoglossa</taxon>
        <taxon>Placobranchoidea</taxon>
        <taxon>Plakobranchidae</taxon>
        <taxon>Elysia</taxon>
    </lineage>
</organism>